<proteinExistence type="predicted"/>
<feature type="domain" description="Predicted membrane protein YciQ-like C-terminal" evidence="3">
    <location>
        <begin position="41"/>
        <end position="258"/>
    </location>
</feature>
<feature type="transmembrane region" description="Helical" evidence="2">
    <location>
        <begin position="338"/>
        <end position="359"/>
    </location>
</feature>
<dbReference type="RefSeq" id="WP_155358494.1">
    <property type="nucleotide sequence ID" value="NZ_BAAAHL010000025.1"/>
</dbReference>
<sequence length="489" mass="52265">MALWLAAAVATGLWLLLLLALAYTTRNPDVAAGPATAELADEPPAVVDLITGGWRLCDEASAATLLDLAARGVVGIEDVGPELSLVRLRRDPGNLRPYEKLVYDHVRGLAVDGVVATGALAEGARDLGRWWRSFRRKVIADARSRGLSQARWSRAHAVLLTAAAGVPAAAAGIATAVSDPEGDAGIGAAVVLFFLLVTLMGRLNGERGTALGAQRARYWLGVREHLSGGRFAEQPAASVTIWGRHLAFAAVLGLAPRAVAGLPVSTPADDRRAWSDYGGLWHVVHVRYPSRLLWGRPVGPTILRGLAAGAFTGFWTWIALLIASAFDAWPTGLVLPGAWTAGLAVAALPLASAAIDLATGERVEGQVVRLRRVQTSSGEDNAKYIHWCAIDEGRDQRVKAFGIGEQDWGRLGEGDQVRVRVGRRLGWIHEVEARIPSRLRSTGYDDTGEHTAQFPKSLGEVPLFNQANTRDRWTGNSGGDPWRGPAHPS</sequence>
<dbReference type="Proteomes" id="UP000331127">
    <property type="component" value="Unassembled WGS sequence"/>
</dbReference>
<reference evidence="4 5" key="1">
    <citation type="submission" date="2019-10" db="EMBL/GenBank/DDBJ databases">
        <title>Whole genome shotgun sequence of Acrocarpospora macrocephala NBRC 16266.</title>
        <authorList>
            <person name="Ichikawa N."/>
            <person name="Kimura A."/>
            <person name="Kitahashi Y."/>
            <person name="Komaki H."/>
            <person name="Oguchi A."/>
        </authorList>
    </citation>
    <scope>NUCLEOTIDE SEQUENCE [LARGE SCALE GENOMIC DNA]</scope>
    <source>
        <strain evidence="4 5">NBRC 16266</strain>
    </source>
</reference>
<dbReference type="EMBL" id="BLAE01000044">
    <property type="protein sequence ID" value="GES13224.1"/>
    <property type="molecule type" value="Genomic_DNA"/>
</dbReference>
<evidence type="ECO:0000256" key="2">
    <source>
        <dbReference type="SAM" id="Phobius"/>
    </source>
</evidence>
<evidence type="ECO:0000313" key="5">
    <source>
        <dbReference type="Proteomes" id="UP000331127"/>
    </source>
</evidence>
<keyword evidence="2" id="KW-0812">Transmembrane</keyword>
<dbReference type="Pfam" id="PF20990">
    <property type="entry name" value="DUF2207_C"/>
    <property type="match status" value="1"/>
</dbReference>
<dbReference type="InterPro" id="IPR048389">
    <property type="entry name" value="YciQ-like_C"/>
</dbReference>
<gene>
    <name evidence="4" type="ORF">Amac_068210</name>
</gene>
<accession>A0A5M3WWC1</accession>
<name>A0A5M3WWC1_9ACTN</name>
<keyword evidence="2" id="KW-0472">Membrane</keyword>
<keyword evidence="5" id="KW-1185">Reference proteome</keyword>
<protein>
    <recommendedName>
        <fullName evidence="3">Predicted membrane protein YciQ-like C-terminal domain-containing protein</fullName>
    </recommendedName>
</protein>
<evidence type="ECO:0000313" key="4">
    <source>
        <dbReference type="EMBL" id="GES13224.1"/>
    </source>
</evidence>
<comment type="caution">
    <text evidence="4">The sequence shown here is derived from an EMBL/GenBank/DDBJ whole genome shotgun (WGS) entry which is preliminary data.</text>
</comment>
<keyword evidence="2" id="KW-1133">Transmembrane helix</keyword>
<feature type="region of interest" description="Disordered" evidence="1">
    <location>
        <begin position="468"/>
        <end position="489"/>
    </location>
</feature>
<dbReference type="AlphaFoldDB" id="A0A5M3WWC1"/>
<evidence type="ECO:0000256" key="1">
    <source>
        <dbReference type="SAM" id="MobiDB-lite"/>
    </source>
</evidence>
<feature type="transmembrane region" description="Helical" evidence="2">
    <location>
        <begin position="301"/>
        <end position="326"/>
    </location>
</feature>
<dbReference type="OrthoDB" id="5241092at2"/>
<organism evidence="4 5">
    <name type="scientific">Acrocarpospora macrocephala</name>
    <dbReference type="NCBI Taxonomy" id="150177"/>
    <lineage>
        <taxon>Bacteria</taxon>
        <taxon>Bacillati</taxon>
        <taxon>Actinomycetota</taxon>
        <taxon>Actinomycetes</taxon>
        <taxon>Streptosporangiales</taxon>
        <taxon>Streptosporangiaceae</taxon>
        <taxon>Acrocarpospora</taxon>
    </lineage>
</organism>
<feature type="transmembrane region" description="Helical" evidence="2">
    <location>
        <begin position="184"/>
        <end position="201"/>
    </location>
</feature>
<evidence type="ECO:0000259" key="3">
    <source>
        <dbReference type="Pfam" id="PF20990"/>
    </source>
</evidence>